<dbReference type="OrthoDB" id="1742084at2759"/>
<evidence type="ECO:0000313" key="4">
    <source>
        <dbReference type="Proteomes" id="UP000007801"/>
    </source>
</evidence>
<feature type="region of interest" description="Disordered" evidence="1">
    <location>
        <begin position="196"/>
        <end position="224"/>
    </location>
</feature>
<feature type="compositionally biased region" description="Low complexity" evidence="1">
    <location>
        <begin position="426"/>
        <end position="452"/>
    </location>
</feature>
<dbReference type="EMBL" id="CH902620">
    <property type="protein sequence ID" value="KPU73287.1"/>
    <property type="molecule type" value="Genomic_DNA"/>
</dbReference>
<evidence type="ECO:0000313" key="3">
    <source>
        <dbReference type="EMBL" id="KPU73287.1"/>
    </source>
</evidence>
<dbReference type="GeneID" id="6498077"/>
<dbReference type="SMR" id="B3MPG2"/>
<dbReference type="eggNOG" id="ENOG502SCTB">
    <property type="taxonomic scope" value="Eukaryota"/>
</dbReference>
<dbReference type="EMBL" id="CH902620">
    <property type="protein sequence ID" value="EDV31258.2"/>
    <property type="molecule type" value="Genomic_DNA"/>
</dbReference>
<keyword evidence="4" id="KW-1185">Reference proteome</keyword>
<dbReference type="GO" id="GO:0007283">
    <property type="term" value="P:spermatogenesis"/>
    <property type="evidence" value="ECO:0007669"/>
    <property type="project" value="EnsemblMetazoa"/>
</dbReference>
<feature type="region of interest" description="Disordered" evidence="1">
    <location>
        <begin position="66"/>
        <end position="92"/>
    </location>
</feature>
<protein>
    <submittedName>
        <fullName evidence="2">Uncharacterized protein, isoform B</fullName>
    </submittedName>
    <submittedName>
        <fullName evidence="3">Uncharacterized protein, isoform C</fullName>
    </submittedName>
</protein>
<evidence type="ECO:0000313" key="2">
    <source>
        <dbReference type="EMBL" id="EDV31258.2"/>
    </source>
</evidence>
<organism evidence="2 4">
    <name type="scientific">Drosophila ananassae</name>
    <name type="common">Fruit fly</name>
    <dbReference type="NCBI Taxonomy" id="7217"/>
    <lineage>
        <taxon>Eukaryota</taxon>
        <taxon>Metazoa</taxon>
        <taxon>Ecdysozoa</taxon>
        <taxon>Arthropoda</taxon>
        <taxon>Hexapoda</taxon>
        <taxon>Insecta</taxon>
        <taxon>Pterygota</taxon>
        <taxon>Neoptera</taxon>
        <taxon>Endopterygota</taxon>
        <taxon>Diptera</taxon>
        <taxon>Brachycera</taxon>
        <taxon>Muscomorpha</taxon>
        <taxon>Ephydroidea</taxon>
        <taxon>Drosophilidae</taxon>
        <taxon>Drosophila</taxon>
        <taxon>Sophophora</taxon>
    </lineage>
</organism>
<sequence>MNIPIYQLPAVTTQSARMYQQTYLDRNRMVTDVFVQEHVSQSSWSMAAPTPAVFIPSSGTCPILTTPAHAPCQPTPSAQPPSTQGSNPAQQHQLQGNYMGHMAYVAMPGVQYYAASSASMNAYGQGQVYSARASATTSCNMGGFYVPQYYPGSCGPNPQPKQFCATHTQTPAPLKQGCDVGTQADLVMEELCAKVSDPGSLDNSEKSDESNSSSLDSGAGDGLRLDNVRRNSEVMLLQQRLHDITRISLYGSEIAERLANAHRNRPCFKKIDTLCARLKQDLLRPDGVLPNINSQGIAWAVKDFIFVFTRIVNAWVILKGYVYNTPEGLNKIKDELPRGFMATFDSWQCGTLSLVEMIIKSFVSLDELLQKQKNCFAGKDASAISLNSSNNSLRCINECNESGNLCHKALGPAPNGLSVSHTPSLGQGSTNGYNNGSQSSNQSGNGNGKSFSEVQENQHRSVSSTSTALYKPKCGINLNYLYTMIEDSEETQRHVDANGTYLKTGTYQPLQKDAKQLEMTPSKNRERFVETQTQGQWQWNGLGKSLPGLEARSSPARGETECQFDVRSFINPFSMIGREVTRQLYEFSDRVMELQHVERFFQKQFTRNYYPDFYHRCQDEFIDVRAIILQCESASYHHLHQAIHDLRRIIFVGRCYLQIYTNENLQHYIDLYEHSVNEMLSKPPHMPNQYDHILGKPGEKLFIYEI</sequence>
<dbReference type="CTD" id="34141"/>
<dbReference type="HOGENOM" id="CLU_374803_0_0_1"/>
<accession>B3MPG2</accession>
<proteinExistence type="predicted"/>
<reference evidence="2 4" key="1">
    <citation type="journal article" date="2007" name="Nature">
        <title>Evolution of genes and genomes on the Drosophila phylogeny.</title>
        <authorList>
            <consortium name="Drosophila 12 Genomes Consortium"/>
            <person name="Clark A.G."/>
            <person name="Eisen M.B."/>
            <person name="Smith D.R."/>
            <person name="Bergman C.M."/>
            <person name="Oliver B."/>
            <person name="Markow T.A."/>
            <person name="Kaufman T.C."/>
            <person name="Kellis M."/>
            <person name="Gelbart W."/>
            <person name="Iyer V.N."/>
            <person name="Pollard D.A."/>
            <person name="Sackton T.B."/>
            <person name="Larracuente A.M."/>
            <person name="Singh N.D."/>
            <person name="Abad J.P."/>
            <person name="Abt D.N."/>
            <person name="Adryan B."/>
            <person name="Aguade M."/>
            <person name="Akashi H."/>
            <person name="Anderson W.W."/>
            <person name="Aquadro C.F."/>
            <person name="Ardell D.H."/>
            <person name="Arguello R."/>
            <person name="Artieri C.G."/>
            <person name="Barbash D.A."/>
            <person name="Barker D."/>
            <person name="Barsanti P."/>
            <person name="Batterham P."/>
            <person name="Batzoglou S."/>
            <person name="Begun D."/>
            <person name="Bhutkar A."/>
            <person name="Blanco E."/>
            <person name="Bosak S.A."/>
            <person name="Bradley R.K."/>
            <person name="Brand A.D."/>
            <person name="Brent M.R."/>
            <person name="Brooks A.N."/>
            <person name="Brown R.H."/>
            <person name="Butlin R.K."/>
            <person name="Caggese C."/>
            <person name="Calvi B.R."/>
            <person name="Bernardo de Carvalho A."/>
            <person name="Caspi A."/>
            <person name="Castrezana S."/>
            <person name="Celniker S.E."/>
            <person name="Chang J.L."/>
            <person name="Chapple C."/>
            <person name="Chatterji S."/>
            <person name="Chinwalla A."/>
            <person name="Civetta A."/>
            <person name="Clifton S.W."/>
            <person name="Comeron J.M."/>
            <person name="Costello J.C."/>
            <person name="Coyne J.A."/>
            <person name="Daub J."/>
            <person name="David R.G."/>
            <person name="Delcher A.L."/>
            <person name="Delehaunty K."/>
            <person name="Do C.B."/>
            <person name="Ebling H."/>
            <person name="Edwards K."/>
            <person name="Eickbush T."/>
            <person name="Evans J.D."/>
            <person name="Filipski A."/>
            <person name="Findeiss S."/>
            <person name="Freyhult E."/>
            <person name="Fulton L."/>
            <person name="Fulton R."/>
            <person name="Garcia A.C."/>
            <person name="Gardiner A."/>
            <person name="Garfield D.A."/>
            <person name="Garvin B.E."/>
            <person name="Gibson G."/>
            <person name="Gilbert D."/>
            <person name="Gnerre S."/>
            <person name="Godfrey J."/>
            <person name="Good R."/>
            <person name="Gotea V."/>
            <person name="Gravely B."/>
            <person name="Greenberg A.J."/>
            <person name="Griffiths-Jones S."/>
            <person name="Gross S."/>
            <person name="Guigo R."/>
            <person name="Gustafson E.A."/>
            <person name="Haerty W."/>
            <person name="Hahn M.W."/>
            <person name="Halligan D.L."/>
            <person name="Halpern A.L."/>
            <person name="Halter G.M."/>
            <person name="Han M.V."/>
            <person name="Heger A."/>
            <person name="Hillier L."/>
            <person name="Hinrichs A.S."/>
            <person name="Holmes I."/>
            <person name="Hoskins R.A."/>
            <person name="Hubisz M.J."/>
            <person name="Hultmark D."/>
            <person name="Huntley M.A."/>
            <person name="Jaffe D.B."/>
            <person name="Jagadeeshan S."/>
            <person name="Jeck W.R."/>
            <person name="Johnson J."/>
            <person name="Jones C.D."/>
            <person name="Jordan W.C."/>
            <person name="Karpen G.H."/>
            <person name="Kataoka E."/>
            <person name="Keightley P.D."/>
            <person name="Kheradpour P."/>
            <person name="Kirkness E.F."/>
            <person name="Koerich L.B."/>
            <person name="Kristiansen K."/>
            <person name="Kudrna D."/>
            <person name="Kulathinal R.J."/>
            <person name="Kumar S."/>
            <person name="Kwok R."/>
            <person name="Lander E."/>
            <person name="Langley C.H."/>
            <person name="Lapoint R."/>
            <person name="Lazzaro B.P."/>
            <person name="Lee S.J."/>
            <person name="Levesque L."/>
            <person name="Li R."/>
            <person name="Lin C.F."/>
            <person name="Lin M.F."/>
            <person name="Lindblad-Toh K."/>
            <person name="Llopart A."/>
            <person name="Long M."/>
            <person name="Low L."/>
            <person name="Lozovsky E."/>
            <person name="Lu J."/>
            <person name="Luo M."/>
            <person name="Machado C.A."/>
            <person name="Makalowski W."/>
            <person name="Marzo M."/>
            <person name="Matsuda M."/>
            <person name="Matzkin L."/>
            <person name="McAllister B."/>
            <person name="McBride C.S."/>
            <person name="McKernan B."/>
            <person name="McKernan K."/>
            <person name="Mendez-Lago M."/>
            <person name="Minx P."/>
            <person name="Mollenhauer M.U."/>
            <person name="Montooth K."/>
            <person name="Mount S.M."/>
            <person name="Mu X."/>
            <person name="Myers E."/>
            <person name="Negre B."/>
            <person name="Newfeld S."/>
            <person name="Nielsen R."/>
            <person name="Noor M.A."/>
            <person name="O'Grady P."/>
            <person name="Pachter L."/>
            <person name="Papaceit M."/>
            <person name="Parisi M.J."/>
            <person name="Parisi M."/>
            <person name="Parts L."/>
            <person name="Pedersen J.S."/>
            <person name="Pesole G."/>
            <person name="Phillippy A.M."/>
            <person name="Ponting C.P."/>
            <person name="Pop M."/>
            <person name="Porcelli D."/>
            <person name="Powell J.R."/>
            <person name="Prohaska S."/>
            <person name="Pruitt K."/>
            <person name="Puig M."/>
            <person name="Quesneville H."/>
            <person name="Ram K.R."/>
            <person name="Rand D."/>
            <person name="Rasmussen M.D."/>
            <person name="Reed L.K."/>
            <person name="Reenan R."/>
            <person name="Reily A."/>
            <person name="Remington K.A."/>
            <person name="Rieger T.T."/>
            <person name="Ritchie M.G."/>
            <person name="Robin C."/>
            <person name="Rogers Y.H."/>
            <person name="Rohde C."/>
            <person name="Rozas J."/>
            <person name="Rubenfield M.J."/>
            <person name="Ruiz A."/>
            <person name="Russo S."/>
            <person name="Salzberg S.L."/>
            <person name="Sanchez-Gracia A."/>
            <person name="Saranga D.J."/>
            <person name="Sato H."/>
            <person name="Schaeffer S.W."/>
            <person name="Schatz M.C."/>
            <person name="Schlenke T."/>
            <person name="Schwartz R."/>
            <person name="Segarra C."/>
            <person name="Singh R.S."/>
            <person name="Sirot L."/>
            <person name="Sirota M."/>
            <person name="Sisneros N.B."/>
            <person name="Smith C.D."/>
            <person name="Smith T.F."/>
            <person name="Spieth J."/>
            <person name="Stage D.E."/>
            <person name="Stark A."/>
            <person name="Stephan W."/>
            <person name="Strausberg R.L."/>
            <person name="Strempel S."/>
            <person name="Sturgill D."/>
            <person name="Sutton G."/>
            <person name="Sutton G.G."/>
            <person name="Tao W."/>
            <person name="Teichmann S."/>
            <person name="Tobari Y.N."/>
            <person name="Tomimura Y."/>
            <person name="Tsolas J.M."/>
            <person name="Valente V.L."/>
            <person name="Venter E."/>
            <person name="Venter J.C."/>
            <person name="Vicario S."/>
            <person name="Vieira F.G."/>
            <person name="Vilella A.J."/>
            <person name="Villasante A."/>
            <person name="Walenz B."/>
            <person name="Wang J."/>
            <person name="Wasserman M."/>
            <person name="Watts T."/>
            <person name="Wilson D."/>
            <person name="Wilson R.K."/>
            <person name="Wing R.A."/>
            <person name="Wolfner M.F."/>
            <person name="Wong A."/>
            <person name="Wong G.K."/>
            <person name="Wu C.I."/>
            <person name="Wu G."/>
            <person name="Yamamoto D."/>
            <person name="Yang H.P."/>
            <person name="Yang S.P."/>
            <person name="Yorke J.A."/>
            <person name="Yoshida K."/>
            <person name="Zdobnov E."/>
            <person name="Zhang P."/>
            <person name="Zhang Y."/>
            <person name="Zimin A.V."/>
            <person name="Baldwin J."/>
            <person name="Abdouelleil A."/>
            <person name="Abdulkadir J."/>
            <person name="Abebe A."/>
            <person name="Abera B."/>
            <person name="Abreu J."/>
            <person name="Acer S.C."/>
            <person name="Aftuck L."/>
            <person name="Alexander A."/>
            <person name="An P."/>
            <person name="Anderson E."/>
            <person name="Anderson S."/>
            <person name="Arachi H."/>
            <person name="Azer M."/>
            <person name="Bachantsang P."/>
            <person name="Barry A."/>
            <person name="Bayul T."/>
            <person name="Berlin A."/>
            <person name="Bessette D."/>
            <person name="Bloom T."/>
            <person name="Blye J."/>
            <person name="Boguslavskiy L."/>
            <person name="Bonnet C."/>
            <person name="Boukhgalter B."/>
            <person name="Bourzgui I."/>
            <person name="Brown A."/>
            <person name="Cahill P."/>
            <person name="Channer S."/>
            <person name="Cheshatsang Y."/>
            <person name="Chuda L."/>
            <person name="Citroen M."/>
            <person name="Collymore A."/>
            <person name="Cooke P."/>
            <person name="Costello M."/>
            <person name="D'Aco K."/>
            <person name="Daza R."/>
            <person name="De Haan G."/>
            <person name="DeGray S."/>
            <person name="DeMaso C."/>
            <person name="Dhargay N."/>
            <person name="Dooley K."/>
            <person name="Dooley E."/>
            <person name="Doricent M."/>
            <person name="Dorje P."/>
            <person name="Dorjee K."/>
            <person name="Dupes A."/>
            <person name="Elong R."/>
            <person name="Falk J."/>
            <person name="Farina A."/>
            <person name="Faro S."/>
            <person name="Ferguson D."/>
            <person name="Fisher S."/>
            <person name="Foley C.D."/>
            <person name="Franke A."/>
            <person name="Friedrich D."/>
            <person name="Gadbois L."/>
            <person name="Gearin G."/>
            <person name="Gearin C.R."/>
            <person name="Giannoukos G."/>
            <person name="Goode T."/>
            <person name="Graham J."/>
            <person name="Grandbois E."/>
            <person name="Grewal S."/>
            <person name="Gyaltsen K."/>
            <person name="Hafez N."/>
            <person name="Hagos B."/>
            <person name="Hall J."/>
            <person name="Henson C."/>
            <person name="Hollinger A."/>
            <person name="Honan T."/>
            <person name="Huard M.D."/>
            <person name="Hughes L."/>
            <person name="Hurhula B."/>
            <person name="Husby M.E."/>
            <person name="Kamat A."/>
            <person name="Kanga B."/>
            <person name="Kashin S."/>
            <person name="Khazanovich D."/>
            <person name="Kisner P."/>
            <person name="Lance K."/>
            <person name="Lara M."/>
            <person name="Lee W."/>
            <person name="Lennon N."/>
            <person name="Letendre F."/>
            <person name="LeVine R."/>
            <person name="Lipovsky A."/>
            <person name="Liu X."/>
            <person name="Liu J."/>
            <person name="Liu S."/>
            <person name="Lokyitsang T."/>
            <person name="Lokyitsang Y."/>
            <person name="Lubonja R."/>
            <person name="Lui A."/>
            <person name="MacDonald P."/>
            <person name="Magnisalis V."/>
            <person name="Maru K."/>
            <person name="Matthews C."/>
            <person name="McCusker W."/>
            <person name="McDonough S."/>
            <person name="Mehta T."/>
            <person name="Meldrim J."/>
            <person name="Meneus L."/>
            <person name="Mihai O."/>
            <person name="Mihalev A."/>
            <person name="Mihova T."/>
            <person name="Mittelman R."/>
            <person name="Mlenga V."/>
            <person name="Montmayeur A."/>
            <person name="Mulrain L."/>
            <person name="Navidi A."/>
            <person name="Naylor J."/>
            <person name="Negash T."/>
            <person name="Nguyen T."/>
            <person name="Nguyen N."/>
            <person name="Nicol R."/>
            <person name="Norbu C."/>
            <person name="Norbu N."/>
            <person name="Novod N."/>
            <person name="O'Neill B."/>
            <person name="Osman S."/>
            <person name="Markiewicz E."/>
            <person name="Oyono O.L."/>
            <person name="Patti C."/>
            <person name="Phunkhang P."/>
            <person name="Pierre F."/>
            <person name="Priest M."/>
            <person name="Raghuraman S."/>
            <person name="Rege F."/>
            <person name="Reyes R."/>
            <person name="Rise C."/>
            <person name="Rogov P."/>
            <person name="Ross K."/>
            <person name="Ryan E."/>
            <person name="Settipalli S."/>
            <person name="Shea T."/>
            <person name="Sherpa N."/>
            <person name="Shi L."/>
            <person name="Shih D."/>
            <person name="Sparrow T."/>
            <person name="Spaulding J."/>
            <person name="Stalker J."/>
            <person name="Stange-Thomann N."/>
            <person name="Stavropoulos S."/>
            <person name="Stone C."/>
            <person name="Strader C."/>
            <person name="Tesfaye S."/>
            <person name="Thomson T."/>
            <person name="Thoulutsang Y."/>
            <person name="Thoulutsang D."/>
            <person name="Topham K."/>
            <person name="Topping I."/>
            <person name="Tsamla T."/>
            <person name="Vassiliev H."/>
            <person name="Vo A."/>
            <person name="Wangchuk T."/>
            <person name="Wangdi T."/>
            <person name="Weiand M."/>
            <person name="Wilkinson J."/>
            <person name="Wilson A."/>
            <person name="Yadav S."/>
            <person name="Young G."/>
            <person name="Yu Q."/>
            <person name="Zembek L."/>
            <person name="Zhong D."/>
            <person name="Zimmer A."/>
            <person name="Zwirko Z."/>
            <person name="Jaffe D.B."/>
            <person name="Alvarez P."/>
            <person name="Brockman W."/>
            <person name="Butler J."/>
            <person name="Chin C."/>
            <person name="Gnerre S."/>
            <person name="Grabherr M."/>
            <person name="Kleber M."/>
            <person name="Mauceli E."/>
            <person name="MacCallum I."/>
        </authorList>
    </citation>
    <scope>NUCLEOTIDE SEQUENCE [LARGE SCALE GENOMIC DNA]</scope>
    <source>
        <strain evidence="2">TSC#14024-0371.13</strain>
        <strain evidence="4">Tucson 14024-0371.13</strain>
    </source>
</reference>
<name>B3MPG2_DROAN</name>
<evidence type="ECO:0000256" key="1">
    <source>
        <dbReference type="SAM" id="MobiDB-lite"/>
    </source>
</evidence>
<gene>
    <name evidence="2" type="primary">Dana\GF15264</name>
    <name evidence="2" type="synonym">dana_GLEANR_16030</name>
    <name evidence="2" type="ORF">GF15264</name>
</gene>
<dbReference type="Proteomes" id="UP000007801">
    <property type="component" value="Unassembled WGS sequence"/>
</dbReference>
<feature type="region of interest" description="Disordered" evidence="1">
    <location>
        <begin position="417"/>
        <end position="466"/>
    </location>
</feature>
<reference evidence="2" key="2">
    <citation type="journal article" date="2008" name="Bioinformatics">
        <title>Assembly reconciliation.</title>
        <authorList>
            <person name="Zimin A.V."/>
            <person name="Smith D.R."/>
            <person name="Sutton G."/>
            <person name="Yorke J.A."/>
        </authorList>
    </citation>
    <scope>NUCLEOTIDE SEQUENCE</scope>
    <source>
        <strain evidence="2">TSC#14024-0371.13</strain>
    </source>
</reference>
<reference evidence="2" key="3">
    <citation type="submission" date="2015-10" db="EMBL/GenBank/DDBJ databases">
        <authorList>
            <consortium name="FlyBase"/>
        </authorList>
    </citation>
    <scope>NUCLEOTIDE SEQUENCE</scope>
    <source>
        <strain evidence="2">TSC#14024-0371.13</strain>
    </source>
</reference>
<dbReference type="KEGG" id="dan:6498077"/>
<dbReference type="AlphaFoldDB" id="B3MPG2"/>